<evidence type="ECO:0000313" key="2">
    <source>
        <dbReference type="Proteomes" id="UP000739565"/>
    </source>
</evidence>
<dbReference type="EMBL" id="JAHXRI010000006">
    <property type="protein sequence ID" value="MBZ1350449.1"/>
    <property type="molecule type" value="Genomic_DNA"/>
</dbReference>
<dbReference type="Proteomes" id="UP000739565">
    <property type="component" value="Unassembled WGS sequence"/>
</dbReference>
<proteinExistence type="predicted"/>
<name>A0A953T765_9BURK</name>
<accession>A0A953T765</accession>
<protein>
    <recommendedName>
        <fullName evidence="3">RidA family protein</fullName>
    </recommendedName>
</protein>
<dbReference type="RefSeq" id="WP_259660823.1">
    <property type="nucleotide sequence ID" value="NZ_JAHXRI010000006.1"/>
</dbReference>
<reference evidence="1" key="1">
    <citation type="submission" date="2021-07" db="EMBL/GenBank/DDBJ databases">
        <title>New genus and species of the family Alcaligenaceae.</title>
        <authorList>
            <person name="Hahn M.W."/>
        </authorList>
    </citation>
    <scope>NUCLEOTIDE SEQUENCE</scope>
    <source>
        <strain evidence="1">LF4-65</strain>
    </source>
</reference>
<comment type="caution">
    <text evidence="1">The sequence shown here is derived from an EMBL/GenBank/DDBJ whole genome shotgun (WGS) entry which is preliminary data.</text>
</comment>
<sequence length="251" mass="27842">MTKAQVYGPGNYRFVPGVFQYSAGVAAEPGFRIERVRLMNVVTLAEGFRLIETTLKEAGRPLSAFCACELRSPRPFDEAGFEAFNKEYVGTLARWGLFDGKSNPVARSNVCPEMDPPQEPGFYAFSYTVPDPSAAPSFVIAGSGEAPEGQGNYKDHIISLGDLSPEGLRNKARWVLDEMENRMRVLGFGWSDVTATQLYTVHNIYALMSEEIGRRGAMRGGLTWHLNRPPVVALEYEMDCRGVYVERVLAV</sequence>
<evidence type="ECO:0008006" key="3">
    <source>
        <dbReference type="Google" id="ProtNLM"/>
    </source>
</evidence>
<gene>
    <name evidence="1" type="ORF">KZZ10_07300</name>
</gene>
<organism evidence="1 2">
    <name type="scientific">Zwartia hollandica</name>
    <dbReference type="NCBI Taxonomy" id="324606"/>
    <lineage>
        <taxon>Bacteria</taxon>
        <taxon>Pseudomonadati</taxon>
        <taxon>Pseudomonadota</taxon>
        <taxon>Betaproteobacteria</taxon>
        <taxon>Burkholderiales</taxon>
        <taxon>Alcaligenaceae</taxon>
        <taxon>Zwartia</taxon>
    </lineage>
</organism>
<evidence type="ECO:0000313" key="1">
    <source>
        <dbReference type="EMBL" id="MBZ1350449.1"/>
    </source>
</evidence>
<dbReference type="AlphaFoldDB" id="A0A953T765"/>
<keyword evidence="2" id="KW-1185">Reference proteome</keyword>